<comment type="caution">
    <text evidence="1">The sequence shown here is derived from an EMBL/GenBank/DDBJ whole genome shotgun (WGS) entry which is preliminary data.</text>
</comment>
<protein>
    <submittedName>
        <fullName evidence="1">Uncharacterized protein</fullName>
    </submittedName>
</protein>
<reference evidence="2" key="1">
    <citation type="journal article" date="2019" name="Int. J. Syst. Evol. Microbiol.">
        <title>The Global Catalogue of Microorganisms (GCM) 10K type strain sequencing project: providing services to taxonomists for standard genome sequencing and annotation.</title>
        <authorList>
            <consortium name="The Broad Institute Genomics Platform"/>
            <consortium name="The Broad Institute Genome Sequencing Center for Infectious Disease"/>
            <person name="Wu L."/>
            <person name="Ma J."/>
        </authorList>
    </citation>
    <scope>NUCLEOTIDE SEQUENCE [LARGE SCALE GENOMIC DNA]</scope>
    <source>
        <strain evidence="2">JCM 17712</strain>
    </source>
</reference>
<evidence type="ECO:0000313" key="1">
    <source>
        <dbReference type="EMBL" id="GAA5111135.1"/>
    </source>
</evidence>
<keyword evidence="2" id="KW-1185">Reference proteome</keyword>
<sequence>MVNHNMICFDKARGAELFVRAGRGTYMPLKNGKSTGIAPLKGLDYNNPADRVFLR</sequence>
<evidence type="ECO:0000313" key="2">
    <source>
        <dbReference type="Proteomes" id="UP001500864"/>
    </source>
</evidence>
<gene>
    <name evidence="1" type="ORF">GCM10023261_15220</name>
</gene>
<organism evidence="1 2">
    <name type="scientific">Bartonella jaculi</name>
    <dbReference type="NCBI Taxonomy" id="686226"/>
    <lineage>
        <taxon>Bacteria</taxon>
        <taxon>Pseudomonadati</taxon>
        <taxon>Pseudomonadota</taxon>
        <taxon>Alphaproteobacteria</taxon>
        <taxon>Hyphomicrobiales</taxon>
        <taxon>Bartonellaceae</taxon>
        <taxon>Bartonella</taxon>
    </lineage>
</organism>
<dbReference type="EMBL" id="BAABIZ010000029">
    <property type="protein sequence ID" value="GAA5111135.1"/>
    <property type="molecule type" value="Genomic_DNA"/>
</dbReference>
<proteinExistence type="predicted"/>
<dbReference type="Proteomes" id="UP001500864">
    <property type="component" value="Unassembled WGS sequence"/>
</dbReference>
<name>A0ABP9NCI6_9HYPH</name>
<accession>A0ABP9NCI6</accession>